<protein>
    <recommendedName>
        <fullName evidence="1">Methyltransferase domain-containing protein</fullName>
    </recommendedName>
</protein>
<dbReference type="HOGENOM" id="CLU_010595_5_0_1"/>
<keyword evidence="3" id="KW-1185">Reference proteome</keyword>
<feature type="domain" description="Methyltransferase" evidence="1">
    <location>
        <begin position="55"/>
        <end position="131"/>
    </location>
</feature>
<dbReference type="CDD" id="cd02440">
    <property type="entry name" value="AdoMet_MTases"/>
    <property type="match status" value="1"/>
</dbReference>
<dbReference type="InParanoid" id="G4TJ97"/>
<reference evidence="2 3" key="1">
    <citation type="journal article" date="2011" name="PLoS Pathog.">
        <title>Endophytic Life Strategies Decoded by Genome and Transcriptome Analyses of the Mutualistic Root Symbiont Piriformospora indica.</title>
        <authorList>
            <person name="Zuccaro A."/>
            <person name="Lahrmann U."/>
            <person name="Guldener U."/>
            <person name="Langen G."/>
            <person name="Pfiffi S."/>
            <person name="Biedenkopf D."/>
            <person name="Wong P."/>
            <person name="Samans B."/>
            <person name="Grimm C."/>
            <person name="Basiewicz M."/>
            <person name="Murat C."/>
            <person name="Martin F."/>
            <person name="Kogel K.H."/>
        </authorList>
    </citation>
    <scope>NUCLEOTIDE SEQUENCE [LARGE SCALE GENOMIC DNA]</scope>
    <source>
        <strain evidence="2 3">DSM 11827</strain>
    </source>
</reference>
<organism evidence="2 3">
    <name type="scientific">Serendipita indica (strain DSM 11827)</name>
    <name type="common">Root endophyte fungus</name>
    <name type="synonym">Piriformospora indica</name>
    <dbReference type="NCBI Taxonomy" id="1109443"/>
    <lineage>
        <taxon>Eukaryota</taxon>
        <taxon>Fungi</taxon>
        <taxon>Dikarya</taxon>
        <taxon>Basidiomycota</taxon>
        <taxon>Agaricomycotina</taxon>
        <taxon>Agaricomycetes</taxon>
        <taxon>Sebacinales</taxon>
        <taxon>Serendipitaceae</taxon>
        <taxon>Serendipita</taxon>
    </lineage>
</organism>
<evidence type="ECO:0000313" key="3">
    <source>
        <dbReference type="Proteomes" id="UP000007148"/>
    </source>
</evidence>
<dbReference type="InterPro" id="IPR025714">
    <property type="entry name" value="Methyltranfer_dom"/>
</dbReference>
<dbReference type="Proteomes" id="UP000007148">
    <property type="component" value="Unassembled WGS sequence"/>
</dbReference>
<dbReference type="OrthoDB" id="2013972at2759"/>
<accession>G4TJ97</accession>
<evidence type="ECO:0000313" key="2">
    <source>
        <dbReference type="EMBL" id="CCA71390.1"/>
    </source>
</evidence>
<dbReference type="InterPro" id="IPR029063">
    <property type="entry name" value="SAM-dependent_MTases_sf"/>
</dbReference>
<gene>
    <name evidence="2" type="ORF">PIIN_05328</name>
</gene>
<dbReference type="Pfam" id="PF13847">
    <property type="entry name" value="Methyltransf_31"/>
    <property type="match status" value="1"/>
</dbReference>
<proteinExistence type="predicted"/>
<dbReference type="EMBL" id="CAFZ01000117">
    <property type="protein sequence ID" value="CCA71390.1"/>
    <property type="molecule type" value="Genomic_DNA"/>
</dbReference>
<comment type="caution">
    <text evidence="2">The sequence shown here is derived from an EMBL/GenBank/DDBJ whole genome shotgun (WGS) entry which is preliminary data.</text>
</comment>
<sequence>MYSSMSNLYMLPSDQEEWTRLNILHTCFLLGIGELYPEAHLVHRKLTSQVPNERTVLDLGCGNGQWMTELGLKFPNAGVTGVDLTPCPLRPDTSANCTFELDNVDLGLSHFFDQFDVVHARCIALGVYEEDKKTPASEFSEASLSGSALQRIFRESRTATIHNGSGLTQASNALSEGLWACTLADPQTDGKFPPSADGSYLDAAESSGQSLARLPVDSQQLYFQALHRGLHRLLKDSGRAPAELETWSELADAELSSTENLRWVRFQYCWGRRHSGLDEPVTPPTTIESTEQTQRVSFSIPGEIGSAATAHIQDIHQVLASDPAYPYFIVYEKQADSLRERE</sequence>
<dbReference type="AlphaFoldDB" id="G4TJ97"/>
<name>G4TJ97_SERID</name>
<dbReference type="SUPFAM" id="SSF53335">
    <property type="entry name" value="S-adenosyl-L-methionine-dependent methyltransferases"/>
    <property type="match status" value="1"/>
</dbReference>
<dbReference type="Gene3D" id="3.40.50.150">
    <property type="entry name" value="Vaccinia Virus protein VP39"/>
    <property type="match status" value="1"/>
</dbReference>
<evidence type="ECO:0000259" key="1">
    <source>
        <dbReference type="Pfam" id="PF13847"/>
    </source>
</evidence>